<dbReference type="Gene3D" id="3.40.1190.20">
    <property type="match status" value="1"/>
</dbReference>
<dbReference type="PATRIC" id="fig|1423739.3.peg.3110"/>
<comment type="caution">
    <text evidence="6">The sequence shown here is derived from an EMBL/GenBank/DDBJ whole genome shotgun (WGS) entry which is preliminary data.</text>
</comment>
<dbReference type="EMBL" id="AZEY01000053">
    <property type="protein sequence ID" value="KRL65933.1"/>
    <property type="molecule type" value="Genomic_DNA"/>
</dbReference>
<dbReference type="STRING" id="1423739.FC85_GL002986"/>
<dbReference type="PROSITE" id="PS00584">
    <property type="entry name" value="PFKB_KINASES_2"/>
    <property type="match status" value="1"/>
</dbReference>
<dbReference type="InterPro" id="IPR029056">
    <property type="entry name" value="Ribokinase-like"/>
</dbReference>
<evidence type="ECO:0000256" key="2">
    <source>
        <dbReference type="ARBA" id="ARBA00022679"/>
    </source>
</evidence>
<dbReference type="GO" id="GO:0005829">
    <property type="term" value="C:cytosol"/>
    <property type="evidence" value="ECO:0007669"/>
    <property type="project" value="TreeGrafter"/>
</dbReference>
<dbReference type="GO" id="GO:0016301">
    <property type="term" value="F:kinase activity"/>
    <property type="evidence" value="ECO:0007669"/>
    <property type="project" value="UniProtKB-KW"/>
</dbReference>
<dbReference type="PRINTS" id="PR00990">
    <property type="entry name" value="RIBOKINASE"/>
</dbReference>
<dbReference type="GO" id="GO:0006796">
    <property type="term" value="P:phosphate-containing compound metabolic process"/>
    <property type="evidence" value="ECO:0007669"/>
    <property type="project" value="UniProtKB-ARBA"/>
</dbReference>
<dbReference type="InterPro" id="IPR011611">
    <property type="entry name" value="PfkB_dom"/>
</dbReference>
<accession>A0A0R1S9V4</accession>
<sequence>MSRSLIIGAAFVDIVLELPKLPSSGQDVTANFRKYNIGGSAFNVYGALQYAEQPADLFVPVGNGQYADMVRAQMQRAKISEKLSISTGDNGWDLSFVEPNGERTFVTIQGVEQQWRPEWFDNINVKDYQYFYLSGYEMEDPKTANVILDGLANRRSDSYLLFDVSPRVSYLSPKIMARLLTQHVIVHANQDEVGELLGNGSNLAGKITQVNQRTNAPVLVTLGEAGTLYYHDGKQEKITAEKNRVVNTIGAGDTYCGGIIAGLSQGMSMIDAIKFGTHLASLVVGQETSSLINH</sequence>
<evidence type="ECO:0000259" key="5">
    <source>
        <dbReference type="Pfam" id="PF00294"/>
    </source>
</evidence>
<dbReference type="AlphaFoldDB" id="A0A0R1S9V4"/>
<evidence type="ECO:0000256" key="3">
    <source>
        <dbReference type="ARBA" id="ARBA00022777"/>
    </source>
</evidence>
<keyword evidence="2 4" id="KW-0808">Transferase</keyword>
<proteinExistence type="inferred from homology"/>
<protein>
    <submittedName>
        <fullName evidence="6">Sugar kinase</fullName>
    </submittedName>
</protein>
<evidence type="ECO:0000256" key="4">
    <source>
        <dbReference type="RuleBase" id="RU003704"/>
    </source>
</evidence>
<comment type="similarity">
    <text evidence="1 4">Belongs to the carbohydrate kinase PfkB family.</text>
</comment>
<gene>
    <name evidence="6" type="ORF">FC85_GL002986</name>
</gene>
<keyword evidence="3 4" id="KW-0418">Kinase</keyword>
<dbReference type="InterPro" id="IPR002173">
    <property type="entry name" value="Carboh/pur_kinase_PfkB_CS"/>
</dbReference>
<reference evidence="6 7" key="1">
    <citation type="journal article" date="2015" name="Genome Announc.">
        <title>Expanding the biotechnology potential of lactobacilli through comparative genomics of 213 strains and associated genera.</title>
        <authorList>
            <person name="Sun Z."/>
            <person name="Harris H.M."/>
            <person name="McCann A."/>
            <person name="Guo C."/>
            <person name="Argimon S."/>
            <person name="Zhang W."/>
            <person name="Yang X."/>
            <person name="Jeffery I.B."/>
            <person name="Cooney J.C."/>
            <person name="Kagawa T.F."/>
            <person name="Liu W."/>
            <person name="Song Y."/>
            <person name="Salvetti E."/>
            <person name="Wrobel A."/>
            <person name="Rasinkangas P."/>
            <person name="Parkhill J."/>
            <person name="Rea M.C."/>
            <person name="O'Sullivan O."/>
            <person name="Ritari J."/>
            <person name="Douillard F.P."/>
            <person name="Paul Ross R."/>
            <person name="Yang R."/>
            <person name="Briner A.E."/>
            <person name="Felis G.E."/>
            <person name="de Vos W.M."/>
            <person name="Barrangou R."/>
            <person name="Klaenhammer T.R."/>
            <person name="Caufield P.W."/>
            <person name="Cui Y."/>
            <person name="Zhang H."/>
            <person name="O'Toole P.W."/>
        </authorList>
    </citation>
    <scope>NUCLEOTIDE SEQUENCE [LARGE SCALE GENOMIC DNA]</scope>
    <source>
        <strain evidence="6 7">DSM 14421</strain>
    </source>
</reference>
<name>A0A0R1S9V4_9LACO</name>
<organism evidence="6 7">
    <name type="scientific">Lentilactobacillus diolivorans DSM 14421</name>
    <dbReference type="NCBI Taxonomy" id="1423739"/>
    <lineage>
        <taxon>Bacteria</taxon>
        <taxon>Bacillati</taxon>
        <taxon>Bacillota</taxon>
        <taxon>Bacilli</taxon>
        <taxon>Lactobacillales</taxon>
        <taxon>Lactobacillaceae</taxon>
        <taxon>Lentilactobacillus</taxon>
    </lineage>
</organism>
<dbReference type="Pfam" id="PF00294">
    <property type="entry name" value="PfkB"/>
    <property type="match status" value="1"/>
</dbReference>
<dbReference type="RefSeq" id="WP_057864539.1">
    <property type="nucleotide sequence ID" value="NZ_AZEY01000053.1"/>
</dbReference>
<evidence type="ECO:0000256" key="1">
    <source>
        <dbReference type="ARBA" id="ARBA00010688"/>
    </source>
</evidence>
<dbReference type="Proteomes" id="UP000052013">
    <property type="component" value="Unassembled WGS sequence"/>
</dbReference>
<dbReference type="InterPro" id="IPR002139">
    <property type="entry name" value="Ribo/fructo_kinase"/>
</dbReference>
<dbReference type="PANTHER" id="PTHR10584">
    <property type="entry name" value="SUGAR KINASE"/>
    <property type="match status" value="1"/>
</dbReference>
<evidence type="ECO:0000313" key="6">
    <source>
        <dbReference type="EMBL" id="KRL65933.1"/>
    </source>
</evidence>
<feature type="domain" description="Carbohydrate kinase PfkB" evidence="5">
    <location>
        <begin position="3"/>
        <end position="288"/>
    </location>
</feature>
<evidence type="ECO:0000313" key="7">
    <source>
        <dbReference type="Proteomes" id="UP000052013"/>
    </source>
</evidence>
<dbReference type="PANTHER" id="PTHR10584:SF166">
    <property type="entry name" value="RIBOKINASE"/>
    <property type="match status" value="1"/>
</dbReference>
<dbReference type="SUPFAM" id="SSF53613">
    <property type="entry name" value="Ribokinase-like"/>
    <property type="match status" value="1"/>
</dbReference>